<dbReference type="InterPro" id="IPR040794">
    <property type="entry name" value="CE2_N"/>
</dbReference>
<dbReference type="EMBL" id="CZBY01000005">
    <property type="protein sequence ID" value="CUQ84333.1"/>
    <property type="molecule type" value="Genomic_DNA"/>
</dbReference>
<evidence type="ECO:0000259" key="1">
    <source>
        <dbReference type="Pfam" id="PF13472"/>
    </source>
</evidence>
<organism evidence="3 4">
    <name type="scientific">[Eubacterium] siraeum</name>
    <dbReference type="NCBI Taxonomy" id="39492"/>
    <lineage>
        <taxon>Bacteria</taxon>
        <taxon>Bacillati</taxon>
        <taxon>Bacillota</taxon>
        <taxon>Clostridia</taxon>
        <taxon>Eubacteriales</taxon>
        <taxon>Oscillospiraceae</taxon>
        <taxon>Oscillospiraceae incertae sedis</taxon>
    </lineage>
</organism>
<dbReference type="Pfam" id="PF13472">
    <property type="entry name" value="Lipase_GDSL_2"/>
    <property type="match status" value="1"/>
</dbReference>
<name>A0A174ZAJ8_9FIRM</name>
<dbReference type="Proteomes" id="UP000095662">
    <property type="component" value="Unassembled WGS sequence"/>
</dbReference>
<dbReference type="Pfam" id="PF17996">
    <property type="entry name" value="CE2_N"/>
    <property type="match status" value="1"/>
</dbReference>
<dbReference type="OrthoDB" id="9801375at2"/>
<dbReference type="GO" id="GO:0052689">
    <property type="term" value="F:carboxylic ester hydrolase activity"/>
    <property type="evidence" value="ECO:0007669"/>
    <property type="project" value="InterPro"/>
</dbReference>
<dbReference type="InterPro" id="IPR037461">
    <property type="entry name" value="CtCE2-like_dom"/>
</dbReference>
<proteinExistence type="predicted"/>
<evidence type="ECO:0000313" key="4">
    <source>
        <dbReference type="Proteomes" id="UP000095662"/>
    </source>
</evidence>
<keyword evidence="3" id="KW-0378">Hydrolase</keyword>
<dbReference type="GO" id="GO:0008810">
    <property type="term" value="F:cellulase activity"/>
    <property type="evidence" value="ECO:0007669"/>
    <property type="project" value="UniProtKB-EC"/>
</dbReference>
<keyword evidence="3" id="KW-0326">Glycosidase</keyword>
<dbReference type="InterPro" id="IPR036514">
    <property type="entry name" value="SGNH_hydro_sf"/>
</dbReference>
<dbReference type="PANTHER" id="PTHR37834:SF2">
    <property type="entry name" value="ESTERASE, SGNH HYDROLASE-TYPE"/>
    <property type="match status" value="1"/>
</dbReference>
<dbReference type="SUPFAM" id="SSF52266">
    <property type="entry name" value="SGNH hydrolase"/>
    <property type="match status" value="1"/>
</dbReference>
<dbReference type="InterPro" id="IPR013830">
    <property type="entry name" value="SGNH_hydro"/>
</dbReference>
<reference evidence="3 4" key="1">
    <citation type="submission" date="2015-09" db="EMBL/GenBank/DDBJ databases">
        <authorList>
            <consortium name="Pathogen Informatics"/>
        </authorList>
    </citation>
    <scope>NUCLEOTIDE SEQUENCE [LARGE SCALE GENOMIC DNA]</scope>
    <source>
        <strain evidence="3 4">2789STDY5834928</strain>
    </source>
</reference>
<sequence>MNNRKAIVLNDKSVKTIGRTYLYNDTLWAAFSGAGAEFIFTGKKLEITVTGDFASTAGNDENYARIAIYVDNERVVDDMLDGKEKTYKVLESKSTECRNVRIIKLSECAMSTFGIKPVMIAEDEKIEPAPAKNIKMEFIGDSITCGYGVDDPDKEHHFKTATEDVTKAYAYKTALALNADYSMVSVSGYGIISGFTNDGNKIPEQTIPQYYDKLGFSYNKFADSITVSETEWDFERYKPDIIVINLGTNDMNYATTDERKAEFEDGYLDFLKKVRSLNPDSYIFQTYGVMGTSLEENIENVRRKYISETGDERITFIPLTMQDEDADGIVADWHPSPRTHSLVSQKVTAAIKETLGYK</sequence>
<evidence type="ECO:0000313" key="3">
    <source>
        <dbReference type="EMBL" id="CUQ84333.1"/>
    </source>
</evidence>
<dbReference type="Gene3D" id="3.40.50.1110">
    <property type="entry name" value="SGNH hydrolase"/>
    <property type="match status" value="1"/>
</dbReference>
<feature type="domain" description="SGNH hydrolase-type esterase" evidence="1">
    <location>
        <begin position="138"/>
        <end position="340"/>
    </location>
</feature>
<dbReference type="Gene3D" id="2.60.120.260">
    <property type="entry name" value="Galactose-binding domain-like"/>
    <property type="match status" value="1"/>
</dbReference>
<dbReference type="PANTHER" id="PTHR37834">
    <property type="entry name" value="GDSL-LIKE LIPASE/ACYLHYDROLASE DOMAIN PROTEIN (AFU_ORTHOLOGUE AFUA_2G00620)"/>
    <property type="match status" value="1"/>
</dbReference>
<gene>
    <name evidence="3" type="primary">celE_1</name>
    <name evidence="3" type="ORF">ERS852540_00853</name>
</gene>
<dbReference type="AlphaFoldDB" id="A0A174ZAJ8"/>
<dbReference type="InterPro" id="IPR052762">
    <property type="entry name" value="PCW_deacetylase/CE"/>
</dbReference>
<dbReference type="STRING" id="39492.ERS852540_00853"/>
<feature type="domain" description="Carbohydrate esterase 2 N-terminal" evidence="2">
    <location>
        <begin position="17"/>
        <end position="130"/>
    </location>
</feature>
<evidence type="ECO:0000259" key="2">
    <source>
        <dbReference type="Pfam" id="PF17996"/>
    </source>
</evidence>
<protein>
    <submittedName>
        <fullName evidence="3">Endoglucanase E</fullName>
        <ecNumber evidence="3">3.2.1.4</ecNumber>
    </submittedName>
</protein>
<accession>A0A174ZAJ8</accession>
<dbReference type="EC" id="3.2.1.4" evidence="3"/>
<dbReference type="CDD" id="cd01831">
    <property type="entry name" value="Endoglucanase_E_like"/>
    <property type="match status" value="1"/>
</dbReference>